<dbReference type="EMBL" id="PVBS01000001">
    <property type="protein sequence ID" value="PRD57026.1"/>
    <property type="molecule type" value="Genomic_DNA"/>
</dbReference>
<organism evidence="1 2">
    <name type="scientific">Sphingobacterium gobiense</name>
    <dbReference type="NCBI Taxonomy" id="1382456"/>
    <lineage>
        <taxon>Bacteria</taxon>
        <taxon>Pseudomonadati</taxon>
        <taxon>Bacteroidota</taxon>
        <taxon>Sphingobacteriia</taxon>
        <taxon>Sphingobacteriales</taxon>
        <taxon>Sphingobacteriaceae</taxon>
        <taxon>Sphingobacterium</taxon>
    </lineage>
</organism>
<protein>
    <recommendedName>
        <fullName evidence="3">Preprotein translocase subunit SecD</fullName>
    </recommendedName>
</protein>
<evidence type="ECO:0000313" key="2">
    <source>
        <dbReference type="Proteomes" id="UP000238642"/>
    </source>
</evidence>
<proteinExistence type="predicted"/>
<dbReference type="Proteomes" id="UP000238642">
    <property type="component" value="Unassembled WGS sequence"/>
</dbReference>
<name>A0A2S9JUR9_9SPHI</name>
<sequence length="273" mass="31730">MKHTPLILLCTLTILIGVVQGQTNEKPYIGRYGHNDGVCLFADGQFLLYGYATAVFGRYTLKDDKILFYPHRRDLFEVYGHRNPQIEGEQSRWQFIGFEEGATFAQFDQDSIQRVFNADANCFTYPYITNRTQQVKHITLMDQAEDSSTFETYRFANTAAYNDFVLVYNKINEEHHDFVGRLEDNVLKLSNYGGDTGYVKQEEDTEWDELLQFKAQYEQATVYRDHSYMDDRTQLQYDKVPQQKDSTHPSVPSPFAKSTIFHAVCDDSITTFE</sequence>
<keyword evidence="2" id="KW-1185">Reference proteome</keyword>
<comment type="caution">
    <text evidence="1">The sequence shown here is derived from an EMBL/GenBank/DDBJ whole genome shotgun (WGS) entry which is preliminary data.</text>
</comment>
<dbReference type="RefSeq" id="WP_105724420.1">
    <property type="nucleotide sequence ID" value="NZ_PVBS01000001.1"/>
</dbReference>
<evidence type="ECO:0000313" key="1">
    <source>
        <dbReference type="EMBL" id="PRD57026.1"/>
    </source>
</evidence>
<reference evidence="1 2" key="1">
    <citation type="submission" date="2018-02" db="EMBL/GenBank/DDBJ databases">
        <title>The draft genome of Sphingobacterium gobiense H7.</title>
        <authorList>
            <person name="Li L."/>
            <person name="Liu L."/>
            <person name="Zhang X."/>
            <person name="Wang T."/>
            <person name="Liang L."/>
        </authorList>
    </citation>
    <scope>NUCLEOTIDE SEQUENCE [LARGE SCALE GENOMIC DNA]</scope>
    <source>
        <strain evidence="1 2">ACCC 05757</strain>
    </source>
</reference>
<dbReference type="OrthoDB" id="6654917at2"/>
<gene>
    <name evidence="1" type="ORF">C5749_07410</name>
</gene>
<dbReference type="AlphaFoldDB" id="A0A2S9JUR9"/>
<accession>A0A2S9JUR9</accession>
<evidence type="ECO:0008006" key="3">
    <source>
        <dbReference type="Google" id="ProtNLM"/>
    </source>
</evidence>